<evidence type="ECO:0000313" key="2">
    <source>
        <dbReference type="Proteomes" id="UP001060215"/>
    </source>
</evidence>
<dbReference type="Proteomes" id="UP001060215">
    <property type="component" value="Chromosome 3"/>
</dbReference>
<gene>
    <name evidence="1" type="ORF">LOK49_LG02G02558</name>
</gene>
<accession>A0ACC0IK74</accession>
<evidence type="ECO:0000313" key="1">
    <source>
        <dbReference type="EMBL" id="KAI8025468.1"/>
    </source>
</evidence>
<proteinExistence type="predicted"/>
<organism evidence="1 2">
    <name type="scientific">Camellia lanceoleosa</name>
    <dbReference type="NCBI Taxonomy" id="1840588"/>
    <lineage>
        <taxon>Eukaryota</taxon>
        <taxon>Viridiplantae</taxon>
        <taxon>Streptophyta</taxon>
        <taxon>Embryophyta</taxon>
        <taxon>Tracheophyta</taxon>
        <taxon>Spermatophyta</taxon>
        <taxon>Magnoliopsida</taxon>
        <taxon>eudicotyledons</taxon>
        <taxon>Gunneridae</taxon>
        <taxon>Pentapetalae</taxon>
        <taxon>asterids</taxon>
        <taxon>Ericales</taxon>
        <taxon>Theaceae</taxon>
        <taxon>Camellia</taxon>
    </lineage>
</organism>
<reference evidence="1 2" key="1">
    <citation type="journal article" date="2022" name="Plant J.">
        <title>Chromosome-level genome of Camellia lanceoleosa provides a valuable resource for understanding genome evolution and self-incompatibility.</title>
        <authorList>
            <person name="Gong W."/>
            <person name="Xiao S."/>
            <person name="Wang L."/>
            <person name="Liao Z."/>
            <person name="Chang Y."/>
            <person name="Mo W."/>
            <person name="Hu G."/>
            <person name="Li W."/>
            <person name="Zhao G."/>
            <person name="Zhu H."/>
            <person name="Hu X."/>
            <person name="Ji K."/>
            <person name="Xiang X."/>
            <person name="Song Q."/>
            <person name="Yuan D."/>
            <person name="Jin S."/>
            <person name="Zhang L."/>
        </authorList>
    </citation>
    <scope>NUCLEOTIDE SEQUENCE [LARGE SCALE GENOMIC DNA]</scope>
    <source>
        <strain evidence="1">SQ_2022a</strain>
    </source>
</reference>
<sequence>MATSQLTYHVFLSRGDDTRWTFSDHLYTALFGSGFRTFVEDDDDELIERGGNTSKLELKRALIKQSRSSIIVFSKDYVYSDSCLDELVMILEHKRESKHVVLPVFYDLDPSHVRKQMGIVEEAFSMHEARVDAKSDERKNKYESDKVEGWRAALREVADLAGMVLQNQADGYESKFIKIIVQEIANKLDRTVLSITPYPTGIDSHVNDINLWLQDGSNNIGIMVIYGMGGIGKTTLAKIAYNQNSDRFESSSFLANIRESSTQPNGLLHLQKQLLSNILKRKKERIHNVDEGIIKIRDAMCCKRVLVVLDDVDELDQLNAILGMRDWLHPGSKIIITTRRERILKARERCEMYKVKELSDVEALCLFCRHAFGQDHPVEPYVEQSKKATYYCNGLPLALEVLGCSLSGENVDVWESALTKLGRFPNVKLHNVLQISYDCLDDHDKDLFLDIVCFFAWKGKDHMVKILDGCDLHTIVGVQNLIRRCLVGINEVDNNTLIMHQLLRDMGREIIRQESPKEPGRRSRVWHHKDAFNVLNENTGTEAIEGLILDLQEQKEEMRVKKITNPKLRHIAHLLCERRSSKRRRLGWLPINYASTGQSSELGELDLKTDAFSQMHKLRILQLYDVHLSGGYDEFPKKLRWLCWHGLPLTVIPDDFPLENMVVLEFSNSSLKQFWKGSKLLEQLKILNLTRSYDLTSSPDFSKLPNLERLILKDCIKLVEVHESIVELRRLVLLNLKGCKNLKKLPRKISQLNTLEKLNISGCSKLDELPTDLGEMKSLREFQADGVNMLSSTTGEVKSWQAAVKSWVSKPSKRPVFSLASLPKFVVYLSLEDCNLTDNTFPKDLSSMPLLQGLRLSRNPICNLPESIKNLSALVELDLQRCTKLQALPELPMSLLGMTIYGCKSLERVTNLPNLLNSLMLSTYGCVKLVEVEGMFKLESIDKIDSGIMDNLGLSQLESMDCLDMKLLSNLTFTKRKVQELQVLYECGIYSIFLPGNAVPNWFSNKSTGSAISFNVPWLPNLKTWGLKICICYAVALDFKKATWMNGCIIVSNKTKGKKWTYRPAFIGIAEEGKDILWLSDWKIGNQLMERGDEVNVSVNMEEYYQVKEFGIRIGHNEQEDGTQHGNGIDLSVYQMREGQYFLSNHEDFVRSSCYSRIAAGTRLDLVETCLCGFQCEKHAKQY</sequence>
<keyword evidence="2" id="KW-1185">Reference proteome</keyword>
<comment type="caution">
    <text evidence="1">The sequence shown here is derived from an EMBL/GenBank/DDBJ whole genome shotgun (WGS) entry which is preliminary data.</text>
</comment>
<name>A0ACC0IK74_9ERIC</name>
<protein>
    <submittedName>
        <fullName evidence="1">TMV resistance protein N</fullName>
    </submittedName>
</protein>
<dbReference type="EMBL" id="CM045760">
    <property type="protein sequence ID" value="KAI8025468.1"/>
    <property type="molecule type" value="Genomic_DNA"/>
</dbReference>